<dbReference type="InterPro" id="IPR038135">
    <property type="entry name" value="Methylthiotransferase_N_sf"/>
</dbReference>
<dbReference type="EMBL" id="GDID01004041">
    <property type="protein sequence ID" value="JAP92565.1"/>
    <property type="molecule type" value="Transcribed_RNA"/>
</dbReference>
<evidence type="ECO:0000256" key="2">
    <source>
        <dbReference type="ARBA" id="ARBA00022679"/>
    </source>
</evidence>
<dbReference type="PANTHER" id="PTHR11918:SF45">
    <property type="entry name" value="THREONYLCARBAMOYLADENOSINE TRNA METHYLTHIOTRANSFERASE"/>
    <property type="match status" value="1"/>
</dbReference>
<protein>
    <submittedName>
        <fullName evidence="4">tRNA 2-methylthioadenosine synthase</fullName>
    </submittedName>
</protein>
<sequence length="193" mass="21544">EDTQLIQTVKLSQSKSNILENIRINIITMGCAHNQADSDVIASQFLQHGATLTNYDDANLIYINSCTVKTPSQEKALFQATKAAEKSDTIVVLGGCVPQSMKVDQRLESLLQRKKLFIVGVLDDALLQELIKNINSREKIQFITKRPIHNPNMQIDHHFQQIADVIPLCQGCLGSCTYCKTVQSRGRLVSYKA</sequence>
<feature type="domain" description="MTTase N-terminal" evidence="3">
    <location>
        <begin position="22"/>
        <end position="136"/>
    </location>
</feature>
<dbReference type="InterPro" id="IPR020612">
    <property type="entry name" value="Methylthiotransferase_CS"/>
</dbReference>
<comment type="cofactor">
    <cofactor evidence="1">
        <name>[4Fe-4S] cluster</name>
        <dbReference type="ChEBI" id="CHEBI:49883"/>
    </cofactor>
</comment>
<organism evidence="4">
    <name type="scientific">Trepomonas sp. PC1</name>
    <dbReference type="NCBI Taxonomy" id="1076344"/>
    <lineage>
        <taxon>Eukaryota</taxon>
        <taxon>Metamonada</taxon>
        <taxon>Diplomonadida</taxon>
        <taxon>Hexamitidae</taxon>
        <taxon>Hexamitinae</taxon>
        <taxon>Trepomonas</taxon>
    </lineage>
</organism>
<dbReference type="Gene3D" id="3.40.50.12160">
    <property type="entry name" value="Methylthiotransferase, N-terminal domain"/>
    <property type="match status" value="1"/>
</dbReference>
<dbReference type="GO" id="GO:0005783">
    <property type="term" value="C:endoplasmic reticulum"/>
    <property type="evidence" value="ECO:0007669"/>
    <property type="project" value="TreeGrafter"/>
</dbReference>
<feature type="non-terminal residue" evidence="4">
    <location>
        <position position="1"/>
    </location>
</feature>
<dbReference type="GO" id="GO:0035598">
    <property type="term" value="F:tRNA (N(6)-L-threonylcarbamoyladenosine(37)-C(2))-methylthiotransferase activity"/>
    <property type="evidence" value="ECO:0007669"/>
    <property type="project" value="TreeGrafter"/>
</dbReference>
<dbReference type="GO" id="GO:0046872">
    <property type="term" value="F:metal ion binding"/>
    <property type="evidence" value="ECO:0007669"/>
    <property type="project" value="UniProtKB-KW"/>
</dbReference>
<accession>A0A146KA07</accession>
<dbReference type="AlphaFoldDB" id="A0A146KA07"/>
<evidence type="ECO:0000313" key="4">
    <source>
        <dbReference type="EMBL" id="JAP92565.1"/>
    </source>
</evidence>
<dbReference type="PROSITE" id="PS51449">
    <property type="entry name" value="MTTASE_N"/>
    <property type="match status" value="1"/>
</dbReference>
<dbReference type="GO" id="GO:0051539">
    <property type="term" value="F:4 iron, 4 sulfur cluster binding"/>
    <property type="evidence" value="ECO:0007669"/>
    <property type="project" value="UniProtKB-KW"/>
</dbReference>
<feature type="non-terminal residue" evidence="4">
    <location>
        <position position="193"/>
    </location>
</feature>
<proteinExistence type="predicted"/>
<dbReference type="PROSITE" id="PS01278">
    <property type="entry name" value="MTTASE_RADICAL"/>
    <property type="match status" value="1"/>
</dbReference>
<dbReference type="InterPro" id="IPR013848">
    <property type="entry name" value="Methylthiotransferase_N"/>
</dbReference>
<reference evidence="4" key="1">
    <citation type="submission" date="2015-07" db="EMBL/GenBank/DDBJ databases">
        <title>Adaptation to a free-living lifestyle via gene acquisitions in the diplomonad Trepomonas sp. PC1.</title>
        <authorList>
            <person name="Xu F."/>
            <person name="Jerlstrom-Hultqvist J."/>
            <person name="Kolisko M."/>
            <person name="Simpson A.G.B."/>
            <person name="Roger A.J."/>
            <person name="Svard S.G."/>
            <person name="Andersson J.O."/>
        </authorList>
    </citation>
    <scope>NUCLEOTIDE SEQUENCE</scope>
    <source>
        <strain evidence="4">PC1</strain>
    </source>
</reference>
<dbReference type="Pfam" id="PF00919">
    <property type="entry name" value="UPF0004"/>
    <property type="match status" value="1"/>
</dbReference>
<gene>
    <name evidence="4" type="ORF">TPC1_15451</name>
</gene>
<keyword evidence="2" id="KW-0808">Transferase</keyword>
<evidence type="ECO:0000259" key="3">
    <source>
        <dbReference type="PROSITE" id="PS51449"/>
    </source>
</evidence>
<dbReference type="PANTHER" id="PTHR11918">
    <property type="entry name" value="RADICAL SAM PROTEINS"/>
    <property type="match status" value="1"/>
</dbReference>
<evidence type="ECO:0000256" key="1">
    <source>
        <dbReference type="ARBA" id="ARBA00001966"/>
    </source>
</evidence>
<name>A0A146KA07_9EUKA</name>